<dbReference type="EMBL" id="JAWRVI010000638">
    <property type="protein sequence ID" value="KAK4061053.1"/>
    <property type="molecule type" value="Genomic_DNA"/>
</dbReference>
<keyword evidence="3" id="KW-1185">Reference proteome</keyword>
<evidence type="ECO:0000256" key="1">
    <source>
        <dbReference type="SAM" id="MobiDB-lite"/>
    </source>
</evidence>
<dbReference type="Proteomes" id="UP001287286">
    <property type="component" value="Unassembled WGS sequence"/>
</dbReference>
<protein>
    <submittedName>
        <fullName evidence="2">Uncharacterized protein</fullName>
    </submittedName>
</protein>
<accession>A0ABR0BBQ3</accession>
<proteinExistence type="predicted"/>
<evidence type="ECO:0000313" key="2">
    <source>
        <dbReference type="EMBL" id="KAK4061053.1"/>
    </source>
</evidence>
<gene>
    <name evidence="2" type="ORF">Purlil1_14278</name>
</gene>
<organism evidence="2 3">
    <name type="scientific">Purpureocillium lilacinum</name>
    <name type="common">Paecilomyces lilacinus</name>
    <dbReference type="NCBI Taxonomy" id="33203"/>
    <lineage>
        <taxon>Eukaryota</taxon>
        <taxon>Fungi</taxon>
        <taxon>Dikarya</taxon>
        <taxon>Ascomycota</taxon>
        <taxon>Pezizomycotina</taxon>
        <taxon>Sordariomycetes</taxon>
        <taxon>Hypocreomycetidae</taxon>
        <taxon>Hypocreales</taxon>
        <taxon>Ophiocordycipitaceae</taxon>
        <taxon>Purpureocillium</taxon>
    </lineage>
</organism>
<feature type="compositionally biased region" description="Basic and acidic residues" evidence="1">
    <location>
        <begin position="144"/>
        <end position="155"/>
    </location>
</feature>
<evidence type="ECO:0000313" key="3">
    <source>
        <dbReference type="Proteomes" id="UP001287286"/>
    </source>
</evidence>
<comment type="caution">
    <text evidence="2">The sequence shown here is derived from an EMBL/GenBank/DDBJ whole genome shotgun (WGS) entry which is preliminary data.</text>
</comment>
<feature type="region of interest" description="Disordered" evidence="1">
    <location>
        <begin position="1"/>
        <end position="69"/>
    </location>
</feature>
<name>A0ABR0BBQ3_PURLI</name>
<feature type="region of interest" description="Disordered" evidence="1">
    <location>
        <begin position="142"/>
        <end position="178"/>
    </location>
</feature>
<feature type="compositionally biased region" description="Basic residues" evidence="1">
    <location>
        <begin position="36"/>
        <end position="55"/>
    </location>
</feature>
<sequence>MFDVSTPGTPESPDKNGYSQTEFPLERPHSDQTVSRKPRSRKPRSRKPRSRKLAVRSHSSAAALPPNGFLSQECARTRVRTPTKRFPANSQECARTLIERVSCRRSALALECGRTPTKRFPANSQECARTLIERASCKLAGARSHPDQRVSRELAARQPEPDSCAPVAGTQVGQESATGETASVSAAVALQEAITPAFLDATMSQVFEPRFLGVVQVPIRDLRFVTGVGERLYKQQQTDRLRKLFKETSINHDSRLNWIDGYIDSTTVESLLSQLRLSQPELSQANAQCIYPCIRDQIVYCTQGRHRIAALDAESCVWTPDN</sequence>
<reference evidence="2 3" key="1">
    <citation type="journal article" date="2024" name="Microbiol. Resour. Announc.">
        <title>Genome annotations for the ascomycete fungi Trichoderma harzianum, Trichoderma aggressivum, and Purpureocillium lilacinum.</title>
        <authorList>
            <person name="Beijen E.P.W."/>
            <person name="Ohm R.A."/>
        </authorList>
    </citation>
    <scope>NUCLEOTIDE SEQUENCE [LARGE SCALE GENOMIC DNA]</scope>
    <source>
        <strain evidence="2 3">CBS 150709</strain>
    </source>
</reference>